<dbReference type="InterPro" id="IPR045851">
    <property type="entry name" value="AMP-bd_C_sf"/>
</dbReference>
<evidence type="ECO:0000256" key="1">
    <source>
        <dbReference type="ARBA" id="ARBA00006432"/>
    </source>
</evidence>
<dbReference type="Gene3D" id="3.40.50.12780">
    <property type="entry name" value="N-terminal domain of ligase-like"/>
    <property type="match status" value="1"/>
</dbReference>
<feature type="domain" description="AMP-dependent synthetase/ligase" evidence="5">
    <location>
        <begin position="105"/>
        <end position="417"/>
    </location>
</feature>
<comment type="caution">
    <text evidence="7">The sequence shown here is derived from an EMBL/GenBank/DDBJ whole genome shotgun (WGS) entry which is preliminary data.</text>
</comment>
<dbReference type="NCBIfam" id="NF002937">
    <property type="entry name" value="PRK03584.1"/>
    <property type="match status" value="1"/>
</dbReference>
<keyword evidence="8" id="KW-1185">Reference proteome</keyword>
<reference evidence="7" key="1">
    <citation type="submission" date="2020-12" db="EMBL/GenBank/DDBJ databases">
        <title>Metabolic potential, ecology and presence of endohyphal bacteria is reflected in genomic diversity of Mucoromycotina.</title>
        <authorList>
            <person name="Muszewska A."/>
            <person name="Okrasinska A."/>
            <person name="Steczkiewicz K."/>
            <person name="Drgas O."/>
            <person name="Orlowska M."/>
            <person name="Perlinska-Lenart U."/>
            <person name="Aleksandrzak-Piekarczyk T."/>
            <person name="Szatraj K."/>
            <person name="Zielenkiewicz U."/>
            <person name="Pilsyk S."/>
            <person name="Malc E."/>
            <person name="Mieczkowski P."/>
            <person name="Kruszewska J.S."/>
            <person name="Biernat P."/>
            <person name="Pawlowska J."/>
        </authorList>
    </citation>
    <scope>NUCLEOTIDE SEQUENCE</scope>
    <source>
        <strain evidence="7">WA0000051536</strain>
    </source>
</reference>
<comment type="similarity">
    <text evidence="1">Belongs to the ATP-dependent AMP-binding enzyme family.</text>
</comment>
<name>A0A8H7Q389_9FUNG</name>
<organism evidence="7 8">
    <name type="scientific">Umbelopsis vinacea</name>
    <dbReference type="NCBI Taxonomy" id="44442"/>
    <lineage>
        <taxon>Eukaryota</taxon>
        <taxon>Fungi</taxon>
        <taxon>Fungi incertae sedis</taxon>
        <taxon>Mucoromycota</taxon>
        <taxon>Mucoromycotina</taxon>
        <taxon>Umbelopsidomycetes</taxon>
        <taxon>Umbelopsidales</taxon>
        <taxon>Umbelopsidaceae</taxon>
        <taxon>Umbelopsis</taxon>
    </lineage>
</organism>
<proteinExistence type="inferred from homology"/>
<dbReference type="InterPro" id="IPR032387">
    <property type="entry name" value="ACAS_N"/>
</dbReference>
<evidence type="ECO:0000256" key="3">
    <source>
        <dbReference type="ARBA" id="ARBA00022741"/>
    </source>
</evidence>
<evidence type="ECO:0000313" key="7">
    <source>
        <dbReference type="EMBL" id="KAG2185103.1"/>
    </source>
</evidence>
<dbReference type="InterPro" id="IPR000873">
    <property type="entry name" value="AMP-dep_synth/lig_dom"/>
</dbReference>
<keyword evidence="2" id="KW-0436">Ligase</keyword>
<dbReference type="EMBL" id="JAEPRA010000005">
    <property type="protein sequence ID" value="KAG2185103.1"/>
    <property type="molecule type" value="Genomic_DNA"/>
</dbReference>
<dbReference type="NCBIfam" id="TIGR01217">
    <property type="entry name" value="ac_ac_CoA_syn"/>
    <property type="match status" value="1"/>
</dbReference>
<evidence type="ECO:0000256" key="4">
    <source>
        <dbReference type="ARBA" id="ARBA00022840"/>
    </source>
</evidence>
<dbReference type="AlphaFoldDB" id="A0A8H7Q389"/>
<evidence type="ECO:0000259" key="5">
    <source>
        <dbReference type="Pfam" id="PF00501"/>
    </source>
</evidence>
<keyword evidence="3" id="KW-0547">Nucleotide-binding</keyword>
<accession>A0A8H7Q389</accession>
<dbReference type="PROSITE" id="PS00455">
    <property type="entry name" value="AMP_BINDING"/>
    <property type="match status" value="1"/>
</dbReference>
<evidence type="ECO:0000259" key="6">
    <source>
        <dbReference type="Pfam" id="PF16177"/>
    </source>
</evidence>
<sequence>MEPQLPVDPKCLWKPSNVEDTSMDRFRANVNQKFNLSLANYDDLYEWSVNSIEDFWSTTWDFTNMLSSNKGQQVLDTTVPMDAIPEWFKGAKLNWAENSLWCRSSEKVAIIATGEGHPRTEITYADLYGEVLKCAEAMRAMGIVAGDRVAAYIPNCPEAIIAMLAASSIGAVWRFSQIEPRILISVNAVVYNGKVLDHTSKVNAVAHELPSLEKVIMIPFVSGHAGQDVPNSCTWNEFLETCKDLPDAIRFEQLPFNHPAFIMFSSGTTGLPKCIVHSAGGLLLQLKKEHVIHGGLTKDDILFYYTTTGWMMWNWLVSALSVGCTIVLWDGSPFKPSPGALWELVDELKITHFGTSAKYIQSVMEVGYKPKESCNLGTLKAIYSTGSPLKPESYDFVYRDIKEDVLLGSITGGTDICSLFAGHNVALPVYRGEIQCRCLGMKIEAWDGQDKSVMGQSADLVCTAPFPCMPVYMYKDDERRSKYMNAYFSVYQHVWYHGDFVWINPKTKGVIMLGRSDGTLNPNGVRFGSAEIYNVVDEFLTRGIADSLCVGQKIKGEDDERVVLFLKMKDGIQLTEALVKEIKVKVRSELSPRHVPAFVLSIADIPVCDSSETLNNTGFVMLSPALLFTLALQNDLPSTAQQQQHIASLDDYIENLNSKSHDLHVLGSKVDHKAVHILMAVLSDLIGSGRNNAYGK</sequence>
<dbReference type="GO" id="GO:0005524">
    <property type="term" value="F:ATP binding"/>
    <property type="evidence" value="ECO:0007669"/>
    <property type="project" value="UniProtKB-KW"/>
</dbReference>
<gene>
    <name evidence="7" type="ORF">INT44_001893</name>
</gene>
<feature type="domain" description="Acetyl-coenzyme A synthetase N-terminal" evidence="6">
    <location>
        <begin position="41"/>
        <end position="98"/>
    </location>
</feature>
<dbReference type="PANTHER" id="PTHR42921">
    <property type="entry name" value="ACETOACETYL-COA SYNTHETASE"/>
    <property type="match status" value="1"/>
</dbReference>
<dbReference type="GO" id="GO:0006629">
    <property type="term" value="P:lipid metabolic process"/>
    <property type="evidence" value="ECO:0007669"/>
    <property type="project" value="InterPro"/>
</dbReference>
<dbReference type="InterPro" id="IPR020845">
    <property type="entry name" value="AMP-binding_CS"/>
</dbReference>
<dbReference type="PANTHER" id="PTHR42921:SF1">
    <property type="entry name" value="ACETOACETYL-COA SYNTHETASE"/>
    <property type="match status" value="1"/>
</dbReference>
<dbReference type="GO" id="GO:0030729">
    <property type="term" value="F:acetoacetate-CoA ligase activity"/>
    <property type="evidence" value="ECO:0007669"/>
    <property type="project" value="InterPro"/>
</dbReference>
<dbReference type="InterPro" id="IPR042099">
    <property type="entry name" value="ANL_N_sf"/>
</dbReference>
<dbReference type="Pfam" id="PF16177">
    <property type="entry name" value="ACAS_N"/>
    <property type="match status" value="1"/>
</dbReference>
<dbReference type="SUPFAM" id="SSF56801">
    <property type="entry name" value="Acetyl-CoA synthetase-like"/>
    <property type="match status" value="1"/>
</dbReference>
<dbReference type="Pfam" id="PF00501">
    <property type="entry name" value="AMP-binding"/>
    <property type="match status" value="1"/>
</dbReference>
<evidence type="ECO:0000256" key="2">
    <source>
        <dbReference type="ARBA" id="ARBA00022598"/>
    </source>
</evidence>
<dbReference type="Gene3D" id="3.30.300.30">
    <property type="match status" value="1"/>
</dbReference>
<evidence type="ECO:0000313" key="8">
    <source>
        <dbReference type="Proteomes" id="UP000612746"/>
    </source>
</evidence>
<dbReference type="OrthoDB" id="10253869at2759"/>
<keyword evidence="4" id="KW-0067">ATP-binding</keyword>
<protein>
    <recommendedName>
        <fullName evidence="9">Acetoacetyl-CoA synthetase</fullName>
    </recommendedName>
</protein>
<evidence type="ECO:0008006" key="9">
    <source>
        <dbReference type="Google" id="ProtNLM"/>
    </source>
</evidence>
<dbReference type="Proteomes" id="UP000612746">
    <property type="component" value="Unassembled WGS sequence"/>
</dbReference>
<dbReference type="InterPro" id="IPR005914">
    <property type="entry name" value="Acac_CoA_synth"/>
</dbReference>